<evidence type="ECO:0000256" key="7">
    <source>
        <dbReference type="ARBA" id="ARBA00023224"/>
    </source>
</evidence>
<keyword evidence="6" id="KW-0675">Receptor</keyword>
<evidence type="ECO:0000256" key="6">
    <source>
        <dbReference type="ARBA" id="ARBA00023170"/>
    </source>
</evidence>
<dbReference type="InterPro" id="IPR017452">
    <property type="entry name" value="GPCR_Rhodpsn_7TM"/>
</dbReference>
<dbReference type="PROSITE" id="PS50262">
    <property type="entry name" value="G_PROTEIN_RECEP_F1_2"/>
    <property type="match status" value="1"/>
</dbReference>
<dbReference type="AlphaFoldDB" id="A0A0L8H257"/>
<feature type="transmembrane region" description="Helical" evidence="8">
    <location>
        <begin position="125"/>
        <end position="145"/>
    </location>
</feature>
<dbReference type="PANTHER" id="PTHR24243:SF230">
    <property type="entry name" value="G-PROTEIN COUPLED RECEPTORS FAMILY 1 PROFILE DOMAIN-CONTAINING PROTEIN"/>
    <property type="match status" value="1"/>
</dbReference>
<evidence type="ECO:0000256" key="1">
    <source>
        <dbReference type="ARBA" id="ARBA00004141"/>
    </source>
</evidence>
<dbReference type="Gene3D" id="1.20.1070.10">
    <property type="entry name" value="Rhodopsin 7-helix transmembrane proteins"/>
    <property type="match status" value="1"/>
</dbReference>
<accession>A0A0L8H257</accession>
<evidence type="ECO:0000313" key="10">
    <source>
        <dbReference type="EMBL" id="KOF83302.1"/>
    </source>
</evidence>
<comment type="subcellular location">
    <subcellularLocation>
        <location evidence="1">Membrane</location>
        <topology evidence="1">Multi-pass membrane protein</topology>
    </subcellularLocation>
</comment>
<dbReference type="GO" id="GO:0005886">
    <property type="term" value="C:plasma membrane"/>
    <property type="evidence" value="ECO:0007669"/>
    <property type="project" value="TreeGrafter"/>
</dbReference>
<feature type="transmembrane region" description="Helical" evidence="8">
    <location>
        <begin position="42"/>
        <end position="65"/>
    </location>
</feature>
<dbReference type="Pfam" id="PF00001">
    <property type="entry name" value="7tm_1"/>
    <property type="match status" value="1"/>
</dbReference>
<evidence type="ECO:0000256" key="5">
    <source>
        <dbReference type="ARBA" id="ARBA00023136"/>
    </source>
</evidence>
<evidence type="ECO:0000256" key="3">
    <source>
        <dbReference type="ARBA" id="ARBA00022989"/>
    </source>
</evidence>
<feature type="transmembrane region" description="Helical" evidence="8">
    <location>
        <begin position="230"/>
        <end position="254"/>
    </location>
</feature>
<feature type="domain" description="G-protein coupled receptors family 1 profile" evidence="9">
    <location>
        <begin position="21"/>
        <end position="286"/>
    </location>
</feature>
<dbReference type="SUPFAM" id="SSF81321">
    <property type="entry name" value="Family A G protein-coupled receptor-like"/>
    <property type="match status" value="1"/>
</dbReference>
<feature type="transmembrane region" description="Helical" evidence="8">
    <location>
        <begin position="85"/>
        <end position="104"/>
    </location>
</feature>
<keyword evidence="3 8" id="KW-1133">Transmembrane helix</keyword>
<keyword evidence="7" id="KW-0807">Transducer</keyword>
<feature type="transmembrane region" description="Helical" evidence="8">
    <location>
        <begin position="183"/>
        <end position="204"/>
    </location>
</feature>
<dbReference type="OrthoDB" id="9983318at2759"/>
<name>A0A0L8H257_OCTBM</name>
<reference evidence="10" key="1">
    <citation type="submission" date="2015-07" db="EMBL/GenBank/DDBJ databases">
        <title>MeaNS - Measles Nucleotide Surveillance Program.</title>
        <authorList>
            <person name="Tran T."/>
            <person name="Druce J."/>
        </authorList>
    </citation>
    <scope>NUCLEOTIDE SEQUENCE</scope>
    <source>
        <strain evidence="10">UCB-OBI-ISO-001</strain>
        <tissue evidence="10">Gonad</tissue>
    </source>
</reference>
<evidence type="ECO:0000259" key="9">
    <source>
        <dbReference type="PROSITE" id="PS50262"/>
    </source>
</evidence>
<dbReference type="PANTHER" id="PTHR24243">
    <property type="entry name" value="G-PROTEIN COUPLED RECEPTOR"/>
    <property type="match status" value="1"/>
</dbReference>
<evidence type="ECO:0000256" key="2">
    <source>
        <dbReference type="ARBA" id="ARBA00022692"/>
    </source>
</evidence>
<protein>
    <recommendedName>
        <fullName evidence="9">G-protein coupled receptors family 1 profile domain-containing protein</fullName>
    </recommendedName>
</protein>
<dbReference type="InterPro" id="IPR000276">
    <property type="entry name" value="GPCR_Rhodpsn"/>
</dbReference>
<dbReference type="GO" id="GO:0004930">
    <property type="term" value="F:G protein-coupled receptor activity"/>
    <property type="evidence" value="ECO:0007669"/>
    <property type="project" value="UniProtKB-KW"/>
</dbReference>
<evidence type="ECO:0000256" key="4">
    <source>
        <dbReference type="ARBA" id="ARBA00023040"/>
    </source>
</evidence>
<proteinExistence type="predicted"/>
<dbReference type="KEGG" id="obi:106873269"/>
<feature type="transmembrane region" description="Helical" evidence="8">
    <location>
        <begin position="12"/>
        <end position="30"/>
    </location>
</feature>
<keyword evidence="4" id="KW-0297">G-protein coupled receptor</keyword>
<keyword evidence="2 8" id="KW-0812">Transmembrane</keyword>
<dbReference type="EMBL" id="KQ419532">
    <property type="protein sequence ID" value="KOF83302.1"/>
    <property type="molecule type" value="Genomic_DNA"/>
</dbReference>
<evidence type="ECO:0000256" key="8">
    <source>
        <dbReference type="SAM" id="Phobius"/>
    </source>
</evidence>
<keyword evidence="5 8" id="KW-0472">Membrane</keyword>
<feature type="transmembrane region" description="Helical" evidence="8">
    <location>
        <begin position="266"/>
        <end position="285"/>
    </location>
</feature>
<gene>
    <name evidence="10" type="ORF">OCBIM_22024070mg</name>
</gene>
<sequence length="316" mass="36815">MDVMIIWKVFPLVYVIIGTLGNLLVMIIFLRNKDLRRSPNTIIMFFTSLIDIALLYTSLLWKWYIYSDYPHDKKVGDVLCKFRQWIAVSFGMMEPWFLIIVTFQRTWLIYRPLSSLGQTKSQRRSILEVVCFMIFVLLINSHLLYDLDKGNQMNIKRFICCDLKSPYLQVYITWLKLQAISTFILPTFLILILDISLLYRLGFFCCESSAKYRRVNNNPNSVTASATRNVTLIFAINIVYLVTSIPTAIFSISGSQDLDFNIVCNILLYIRNTFGFLTYLTNSLFRKTISSMFSKRFNACCRRHSNNTITPENGTI</sequence>
<organism evidence="10">
    <name type="scientific">Octopus bimaculoides</name>
    <name type="common">California two-spotted octopus</name>
    <dbReference type="NCBI Taxonomy" id="37653"/>
    <lineage>
        <taxon>Eukaryota</taxon>
        <taxon>Metazoa</taxon>
        <taxon>Spiralia</taxon>
        <taxon>Lophotrochozoa</taxon>
        <taxon>Mollusca</taxon>
        <taxon>Cephalopoda</taxon>
        <taxon>Coleoidea</taxon>
        <taxon>Octopodiformes</taxon>
        <taxon>Octopoda</taxon>
        <taxon>Incirrata</taxon>
        <taxon>Octopodidae</taxon>
        <taxon>Octopus</taxon>
    </lineage>
</organism>